<feature type="domain" description="Plasmid pRiA4b Orf3-like" evidence="2">
    <location>
        <begin position="3"/>
        <end position="135"/>
    </location>
</feature>
<dbReference type="Pfam" id="PF07929">
    <property type="entry name" value="PRiA4_ORF3"/>
    <property type="match status" value="1"/>
</dbReference>
<dbReference type="STRING" id="990371.SAMN05421813_104132"/>
<accession>A0A1G9PH81</accession>
<dbReference type="InterPro" id="IPR012912">
    <property type="entry name" value="Plasmid_pRiA4b_Orf3-like"/>
</dbReference>
<reference evidence="4" key="1">
    <citation type="submission" date="2016-10" db="EMBL/GenBank/DDBJ databases">
        <authorList>
            <person name="Varghese N."/>
            <person name="Submissions S."/>
        </authorList>
    </citation>
    <scope>NUCLEOTIDE SEQUENCE [LARGE SCALE GENOMIC DNA]</scope>
    <source>
        <strain evidence="4">DSM 24536</strain>
    </source>
</reference>
<name>A0A1G9PH81_9SPHI</name>
<evidence type="ECO:0000259" key="2">
    <source>
        <dbReference type="Pfam" id="PF07929"/>
    </source>
</evidence>
<dbReference type="OrthoDB" id="666725at2"/>
<gene>
    <name evidence="3" type="ORF">SAMN05421813_104132</name>
</gene>
<dbReference type="Proteomes" id="UP000199226">
    <property type="component" value="Unassembled WGS sequence"/>
</dbReference>
<dbReference type="EMBL" id="FNHH01000004">
    <property type="protein sequence ID" value="SDL98176.1"/>
    <property type="molecule type" value="Genomic_DNA"/>
</dbReference>
<dbReference type="InterPro" id="IPR024047">
    <property type="entry name" value="MM3350-like_sf"/>
</dbReference>
<evidence type="ECO:0000313" key="3">
    <source>
        <dbReference type="EMBL" id="SDL98176.1"/>
    </source>
</evidence>
<dbReference type="Gene3D" id="3.10.290.30">
    <property type="entry name" value="MM3350-like"/>
    <property type="match status" value="1"/>
</dbReference>
<protein>
    <submittedName>
        <fullName evidence="3">PRiA4b ORF-3-like protein</fullName>
    </submittedName>
</protein>
<dbReference type="RefSeq" id="WP_090700850.1">
    <property type="nucleotide sequence ID" value="NZ_FNHH01000004.1"/>
</dbReference>
<sequence>MAIYRFKVSFEDYDDIERDIDIKSNQTFEDLHRAIHQSTGYNAELSSSFYVSSDQWIKNEEIAFLPNQRKINNGVATMENSKLSSFIDDPHQKFYYTYNFDRPFDFHVELVKILLNEEAGKTYPCVSRSQGEAPKMAGTGIIPPIAAEVSDDFDFLNELDFQPEDAEDLEQMSDMGINTEQEIVEDEEEKDEFMDEFSDNDGYDPDDLQKDEY</sequence>
<feature type="compositionally biased region" description="Acidic residues" evidence="1">
    <location>
        <begin position="182"/>
        <end position="206"/>
    </location>
</feature>
<evidence type="ECO:0000313" key="4">
    <source>
        <dbReference type="Proteomes" id="UP000199226"/>
    </source>
</evidence>
<organism evidence="3 4">
    <name type="scientific">Daejeonella rubra</name>
    <dbReference type="NCBI Taxonomy" id="990371"/>
    <lineage>
        <taxon>Bacteria</taxon>
        <taxon>Pseudomonadati</taxon>
        <taxon>Bacteroidota</taxon>
        <taxon>Sphingobacteriia</taxon>
        <taxon>Sphingobacteriales</taxon>
        <taxon>Sphingobacteriaceae</taxon>
        <taxon>Daejeonella</taxon>
    </lineage>
</organism>
<proteinExistence type="predicted"/>
<feature type="region of interest" description="Disordered" evidence="1">
    <location>
        <begin position="177"/>
        <end position="213"/>
    </location>
</feature>
<keyword evidence="4" id="KW-1185">Reference proteome</keyword>
<dbReference type="SUPFAM" id="SSF159941">
    <property type="entry name" value="MM3350-like"/>
    <property type="match status" value="1"/>
</dbReference>
<evidence type="ECO:0000256" key="1">
    <source>
        <dbReference type="SAM" id="MobiDB-lite"/>
    </source>
</evidence>
<dbReference type="AlphaFoldDB" id="A0A1G9PH81"/>